<organism evidence="3 4">
    <name type="scientific">Nonlabens spongiae</name>
    <dbReference type="NCBI Taxonomy" id="331648"/>
    <lineage>
        <taxon>Bacteria</taxon>
        <taxon>Pseudomonadati</taxon>
        <taxon>Bacteroidota</taxon>
        <taxon>Flavobacteriia</taxon>
        <taxon>Flavobacteriales</taxon>
        <taxon>Flavobacteriaceae</taxon>
        <taxon>Nonlabens</taxon>
    </lineage>
</organism>
<feature type="region of interest" description="Disordered" evidence="2">
    <location>
        <begin position="135"/>
        <end position="216"/>
    </location>
</feature>
<dbReference type="OrthoDB" id="1100725at2"/>
<accession>A0A1W6MLW1</accession>
<gene>
    <name evidence="3" type="ORF">BST97_11665</name>
</gene>
<reference evidence="3 4" key="1">
    <citation type="submission" date="2016-11" db="EMBL/GenBank/DDBJ databases">
        <title>Trade-off between light-utilization and light-protection in marine flavobacteria.</title>
        <authorList>
            <person name="Kumagai Y."/>
        </authorList>
    </citation>
    <scope>NUCLEOTIDE SEQUENCE [LARGE SCALE GENOMIC DNA]</scope>
    <source>
        <strain evidence="3 4">JCM 13191</strain>
    </source>
</reference>
<keyword evidence="4" id="KW-1185">Reference proteome</keyword>
<evidence type="ECO:0000313" key="4">
    <source>
        <dbReference type="Proteomes" id="UP000193431"/>
    </source>
</evidence>
<dbReference type="Proteomes" id="UP000193431">
    <property type="component" value="Chromosome"/>
</dbReference>
<feature type="compositionally biased region" description="Basic and acidic residues" evidence="2">
    <location>
        <begin position="159"/>
        <end position="180"/>
    </location>
</feature>
<dbReference type="AlphaFoldDB" id="A0A1W6MLW1"/>
<keyword evidence="1" id="KW-0175">Coiled coil</keyword>
<dbReference type="EMBL" id="CP019344">
    <property type="protein sequence ID" value="ARN78591.1"/>
    <property type="molecule type" value="Genomic_DNA"/>
</dbReference>
<dbReference type="RefSeq" id="WP_085767396.1">
    <property type="nucleotide sequence ID" value="NZ_CP019344.1"/>
</dbReference>
<feature type="compositionally biased region" description="Basic and acidic residues" evidence="2">
    <location>
        <begin position="199"/>
        <end position="216"/>
    </location>
</feature>
<protein>
    <submittedName>
        <fullName evidence="3">Uncharacterized protein</fullName>
    </submittedName>
</protein>
<feature type="compositionally biased region" description="Low complexity" evidence="2">
    <location>
        <begin position="186"/>
        <end position="198"/>
    </location>
</feature>
<evidence type="ECO:0000313" key="3">
    <source>
        <dbReference type="EMBL" id="ARN78591.1"/>
    </source>
</evidence>
<name>A0A1W6MLW1_9FLAO</name>
<proteinExistence type="predicted"/>
<evidence type="ECO:0000256" key="1">
    <source>
        <dbReference type="SAM" id="Coils"/>
    </source>
</evidence>
<sequence length="326" mass="37687">MKKKIAADLTSLAHRILQLKNKENVTELQAIAKELYEKLTVLAFTEKHFADAQPTAGNREVEERLEKAFAEAQENVGEVSDRVEKVMENAQEEVHHAFRRNDLSELFVPADEDEREEMDLPGISTIQKMVVEMPDEDVQTPEKKQQEEIPEPEATQEEPAPKKVVREKEPWEKLIEKVNKETTASKPQETTQEEPPQAEQKKLDLDEVLPKPEYNKNDFDEITADFKDMPVFERKVNDNSERPKSLNDRLNQGMKIGMNDRIGFVKHLFNGSTDDFNRVLSQLNTIPNLSEANNFIDNMVKPEYNNWDGKDAYEAKFKELVERNYG</sequence>
<evidence type="ECO:0000256" key="2">
    <source>
        <dbReference type="SAM" id="MobiDB-lite"/>
    </source>
</evidence>
<feature type="coiled-coil region" evidence="1">
    <location>
        <begin position="62"/>
        <end position="89"/>
    </location>
</feature>
<dbReference type="STRING" id="331648.BST97_11665"/>